<dbReference type="EMBL" id="VMNK01000005">
    <property type="protein sequence ID" value="TVO58103.1"/>
    <property type="molecule type" value="Genomic_DNA"/>
</dbReference>
<name>A0A557QYX1_9RHOO</name>
<comment type="caution">
    <text evidence="10">The sequence shown here is derived from an EMBL/GenBank/DDBJ whole genome shotgun (WGS) entry which is preliminary data.</text>
</comment>
<evidence type="ECO:0000256" key="2">
    <source>
        <dbReference type="ARBA" id="ARBA00004953"/>
    </source>
</evidence>
<dbReference type="GO" id="GO:0015420">
    <property type="term" value="F:ABC-type vitamin B12 transporter activity"/>
    <property type="evidence" value="ECO:0007669"/>
    <property type="project" value="UniProtKB-UniRule"/>
</dbReference>
<keyword evidence="7 9" id="KW-1133">Transmembrane helix</keyword>
<keyword evidence="11" id="KW-1185">Reference proteome</keyword>
<keyword evidence="6 9" id="KW-0812">Transmembrane</keyword>
<reference evidence="10 11" key="1">
    <citation type="submission" date="2019-07" db="EMBL/GenBank/DDBJ databases">
        <title>The pathways for chlorine oxyanion respiration interact through the shared metabolite chlorate.</title>
        <authorList>
            <person name="Barnum T.P."/>
            <person name="Cheng Y."/>
            <person name="Hill K.A."/>
            <person name="Lucas L.N."/>
            <person name="Carlson H.K."/>
            <person name="Coates J.D."/>
        </authorList>
    </citation>
    <scope>NUCLEOTIDE SEQUENCE [LARGE SCALE GENOMIC DNA]</scope>
    <source>
        <strain evidence="10 11">SFB-3</strain>
    </source>
</reference>
<dbReference type="UniPathway" id="UPA00148"/>
<evidence type="ECO:0000256" key="3">
    <source>
        <dbReference type="ARBA" id="ARBA00006263"/>
    </source>
</evidence>
<evidence type="ECO:0000256" key="7">
    <source>
        <dbReference type="ARBA" id="ARBA00022989"/>
    </source>
</evidence>
<dbReference type="Proteomes" id="UP000319502">
    <property type="component" value="Unassembled WGS sequence"/>
</dbReference>
<dbReference type="InterPro" id="IPR004485">
    <property type="entry name" value="Cobalamin_biosynth_CobD/CbiB"/>
</dbReference>
<sequence>MKLLAIVLALLVEQVRPLSVERWVHAPLHRLADACAGRFYAGRGGSAVFVWLAFVGSASLATLGLYWLLWSVQPVLAFALNLLVLYLTLGFRHESHYFTDIHVALGMGELTRARALLGQWRGASYSEATDTEVARLAIEEALLAAHRNVFGVMFWFVVLPGPVGAVAYRLSDFLVRRWRKASADEPNAFDRFARRAFNVVDWAPARLTGISFAIVGNFEDAILCWRTQAALWAEPSSGVVLACGGGALGLRLGLPIRQSGTLLERPELGAGEDVRVESMQGAIGLLWRALLMCLLMLTLGSVVVWVAP</sequence>
<dbReference type="RefSeq" id="WP_144308869.1">
    <property type="nucleotide sequence ID" value="NZ_VMNK01000005.1"/>
</dbReference>
<evidence type="ECO:0000313" key="10">
    <source>
        <dbReference type="EMBL" id="TVO58103.1"/>
    </source>
</evidence>
<dbReference type="NCBIfam" id="NF005792">
    <property type="entry name" value="PRK07630.1"/>
    <property type="match status" value="1"/>
</dbReference>
<feature type="transmembrane region" description="Helical" evidence="9">
    <location>
        <begin position="149"/>
        <end position="170"/>
    </location>
</feature>
<evidence type="ECO:0000313" key="11">
    <source>
        <dbReference type="Proteomes" id="UP000319502"/>
    </source>
</evidence>
<protein>
    <recommendedName>
        <fullName evidence="9">Cobalamin biosynthesis protein CobD</fullName>
    </recommendedName>
</protein>
<dbReference type="HAMAP" id="MF_00024">
    <property type="entry name" value="CobD_CbiB"/>
    <property type="match status" value="1"/>
</dbReference>
<dbReference type="PANTHER" id="PTHR34308">
    <property type="entry name" value="COBALAMIN BIOSYNTHESIS PROTEIN CBIB"/>
    <property type="match status" value="1"/>
</dbReference>
<comment type="pathway">
    <text evidence="2 9">Cofactor biosynthesis; adenosylcobalamin biosynthesis.</text>
</comment>
<evidence type="ECO:0000256" key="1">
    <source>
        <dbReference type="ARBA" id="ARBA00004651"/>
    </source>
</evidence>
<dbReference type="Pfam" id="PF03186">
    <property type="entry name" value="CobD_Cbib"/>
    <property type="match status" value="1"/>
</dbReference>
<evidence type="ECO:0000256" key="5">
    <source>
        <dbReference type="ARBA" id="ARBA00022573"/>
    </source>
</evidence>
<feature type="transmembrane region" description="Helical" evidence="9">
    <location>
        <begin position="285"/>
        <end position="307"/>
    </location>
</feature>
<dbReference type="PANTHER" id="PTHR34308:SF1">
    <property type="entry name" value="COBALAMIN BIOSYNTHESIS PROTEIN CBIB"/>
    <property type="match status" value="1"/>
</dbReference>
<evidence type="ECO:0000256" key="9">
    <source>
        <dbReference type="HAMAP-Rule" id="MF_00024"/>
    </source>
</evidence>
<dbReference type="OrthoDB" id="8533534at2"/>
<comment type="caution">
    <text evidence="9">Lacks conserved residue(s) required for the propagation of feature annotation.</text>
</comment>
<comment type="function">
    <text evidence="9">Converts cobyric acid to cobinamide by the addition of aminopropanol on the F carboxylic group.</text>
</comment>
<comment type="similarity">
    <text evidence="3 9">Belongs to the CobD/CbiB family.</text>
</comment>
<evidence type="ECO:0000256" key="4">
    <source>
        <dbReference type="ARBA" id="ARBA00022475"/>
    </source>
</evidence>
<organism evidence="10 11">
    <name type="scientific">Denitromonas halophila</name>
    <dbReference type="NCBI Taxonomy" id="1629404"/>
    <lineage>
        <taxon>Bacteria</taxon>
        <taxon>Pseudomonadati</taxon>
        <taxon>Pseudomonadota</taxon>
        <taxon>Betaproteobacteria</taxon>
        <taxon>Rhodocyclales</taxon>
        <taxon>Zoogloeaceae</taxon>
        <taxon>Denitromonas</taxon>
    </lineage>
</organism>
<evidence type="ECO:0000256" key="6">
    <source>
        <dbReference type="ARBA" id="ARBA00022692"/>
    </source>
</evidence>
<keyword evidence="8 9" id="KW-0472">Membrane</keyword>
<dbReference type="AlphaFoldDB" id="A0A557QYX1"/>
<accession>A0A557QYX1</accession>
<dbReference type="GO" id="GO:0009236">
    <property type="term" value="P:cobalamin biosynthetic process"/>
    <property type="evidence" value="ECO:0007669"/>
    <property type="project" value="UniProtKB-UniRule"/>
</dbReference>
<keyword evidence="5 9" id="KW-0169">Cobalamin biosynthesis</keyword>
<proteinExistence type="inferred from homology"/>
<evidence type="ECO:0000256" key="8">
    <source>
        <dbReference type="ARBA" id="ARBA00023136"/>
    </source>
</evidence>
<feature type="transmembrane region" description="Helical" evidence="9">
    <location>
        <begin position="48"/>
        <end position="68"/>
    </location>
</feature>
<feature type="transmembrane region" description="Helical" evidence="9">
    <location>
        <begin position="75"/>
        <end position="91"/>
    </location>
</feature>
<keyword evidence="4 9" id="KW-1003">Cell membrane</keyword>
<comment type="subcellular location">
    <subcellularLocation>
        <location evidence="1 9">Cell membrane</location>
        <topology evidence="1 9">Multi-pass membrane protein</topology>
    </subcellularLocation>
</comment>
<dbReference type="GO" id="GO:0005886">
    <property type="term" value="C:plasma membrane"/>
    <property type="evidence" value="ECO:0007669"/>
    <property type="project" value="UniProtKB-SubCell"/>
</dbReference>
<gene>
    <name evidence="9" type="primary">cobD</name>
    <name evidence="10" type="ORF">FHP91_06825</name>
</gene>
<dbReference type="GO" id="GO:0048472">
    <property type="term" value="F:threonine-phosphate decarboxylase activity"/>
    <property type="evidence" value="ECO:0007669"/>
    <property type="project" value="InterPro"/>
</dbReference>